<keyword evidence="2" id="KW-1185">Reference proteome</keyword>
<evidence type="ECO:0000313" key="2">
    <source>
        <dbReference type="Proteomes" id="UP000198656"/>
    </source>
</evidence>
<dbReference type="OrthoDB" id="1798665at2"/>
<reference evidence="2" key="1">
    <citation type="submission" date="2016-10" db="EMBL/GenBank/DDBJ databases">
        <authorList>
            <person name="Varghese N."/>
            <person name="Submissions S."/>
        </authorList>
    </citation>
    <scope>NUCLEOTIDE SEQUENCE [LARGE SCALE GENOMIC DNA]</scope>
    <source>
        <strain evidence="2">DSM 8344</strain>
    </source>
</reference>
<sequence length="147" mass="17196">MENEYLALLKEKRNLAQGLWRGTVNLTNAVEKEDYGSIKKLLIERQGQMDQLVKLVGNYQKEVQCPENEETLRIKRDVKSLLEQTVTQSRQTLENIIRQKDTAAHKIRCLQLSKKAMSEGYFKKIPQSYGYFIDKKIGALHLKERKR</sequence>
<evidence type="ECO:0008006" key="3">
    <source>
        <dbReference type="Google" id="ProtNLM"/>
    </source>
</evidence>
<gene>
    <name evidence="1" type="ORF">SAMN05443529_11465</name>
</gene>
<evidence type="ECO:0000313" key="1">
    <source>
        <dbReference type="EMBL" id="SDH50685.1"/>
    </source>
</evidence>
<name>A0A1G8CYV7_9FIRM</name>
<organism evidence="1 2">
    <name type="scientific">Desulfosporosinus hippei DSM 8344</name>
    <dbReference type="NCBI Taxonomy" id="1121419"/>
    <lineage>
        <taxon>Bacteria</taxon>
        <taxon>Bacillati</taxon>
        <taxon>Bacillota</taxon>
        <taxon>Clostridia</taxon>
        <taxon>Eubacteriales</taxon>
        <taxon>Desulfitobacteriaceae</taxon>
        <taxon>Desulfosporosinus</taxon>
    </lineage>
</organism>
<proteinExistence type="predicted"/>
<accession>A0A1G8CYV7</accession>
<dbReference type="AlphaFoldDB" id="A0A1G8CYV7"/>
<dbReference type="RefSeq" id="WP_092333896.1">
    <property type="nucleotide sequence ID" value="NZ_FNCP01000014.1"/>
</dbReference>
<dbReference type="STRING" id="1121419.SAMN05443529_11465"/>
<dbReference type="EMBL" id="FNCP01000014">
    <property type="protein sequence ID" value="SDH50685.1"/>
    <property type="molecule type" value="Genomic_DNA"/>
</dbReference>
<dbReference type="Proteomes" id="UP000198656">
    <property type="component" value="Unassembled WGS sequence"/>
</dbReference>
<protein>
    <recommendedName>
        <fullName evidence="3">FlgN protein</fullName>
    </recommendedName>
</protein>